<protein>
    <submittedName>
        <fullName evidence="2">Uncharacterized protein</fullName>
    </submittedName>
</protein>
<feature type="non-terminal residue" evidence="2">
    <location>
        <position position="43"/>
    </location>
</feature>
<keyword evidence="1" id="KW-1133">Transmembrane helix</keyword>
<gene>
    <name evidence="2" type="ORF">METZ01_LOCUS234907</name>
</gene>
<proteinExistence type="predicted"/>
<organism evidence="2">
    <name type="scientific">marine metagenome</name>
    <dbReference type="NCBI Taxonomy" id="408172"/>
    <lineage>
        <taxon>unclassified sequences</taxon>
        <taxon>metagenomes</taxon>
        <taxon>ecological metagenomes</taxon>
    </lineage>
</organism>
<evidence type="ECO:0000256" key="1">
    <source>
        <dbReference type="SAM" id="Phobius"/>
    </source>
</evidence>
<dbReference type="AlphaFoldDB" id="A0A382H5J9"/>
<evidence type="ECO:0000313" key="2">
    <source>
        <dbReference type="EMBL" id="SVB82053.1"/>
    </source>
</evidence>
<accession>A0A382H5J9</accession>
<keyword evidence="1" id="KW-0472">Membrane</keyword>
<sequence>MTRSSPNVDILEDSSHKLNFFMPATPLAFFWCLFLSSLRNPRT</sequence>
<feature type="transmembrane region" description="Helical" evidence="1">
    <location>
        <begin position="20"/>
        <end position="38"/>
    </location>
</feature>
<keyword evidence="1" id="KW-0812">Transmembrane</keyword>
<name>A0A382H5J9_9ZZZZ</name>
<reference evidence="2" key="1">
    <citation type="submission" date="2018-05" db="EMBL/GenBank/DDBJ databases">
        <authorList>
            <person name="Lanie J.A."/>
            <person name="Ng W.-L."/>
            <person name="Kazmierczak K.M."/>
            <person name="Andrzejewski T.M."/>
            <person name="Davidsen T.M."/>
            <person name="Wayne K.J."/>
            <person name="Tettelin H."/>
            <person name="Glass J.I."/>
            <person name="Rusch D."/>
            <person name="Podicherti R."/>
            <person name="Tsui H.-C.T."/>
            <person name="Winkler M.E."/>
        </authorList>
    </citation>
    <scope>NUCLEOTIDE SEQUENCE</scope>
</reference>
<dbReference type="EMBL" id="UINC01059066">
    <property type="protein sequence ID" value="SVB82053.1"/>
    <property type="molecule type" value="Genomic_DNA"/>
</dbReference>